<feature type="transmembrane region" description="Helical" evidence="5">
    <location>
        <begin position="20"/>
        <end position="43"/>
    </location>
</feature>
<comment type="caution">
    <text evidence="7">The sequence shown here is derived from an EMBL/GenBank/DDBJ whole genome shotgun (WGS) entry which is preliminary data.</text>
</comment>
<evidence type="ECO:0000313" key="8">
    <source>
        <dbReference type="Proteomes" id="UP000678545"/>
    </source>
</evidence>
<evidence type="ECO:0000256" key="5">
    <source>
        <dbReference type="SAM" id="Phobius"/>
    </source>
</evidence>
<feature type="transmembrane region" description="Helical" evidence="5">
    <location>
        <begin position="63"/>
        <end position="81"/>
    </location>
</feature>
<dbReference type="InterPro" id="IPR007016">
    <property type="entry name" value="O-antigen_ligase-rel_domated"/>
</dbReference>
<feature type="transmembrane region" description="Helical" evidence="5">
    <location>
        <begin position="228"/>
        <end position="246"/>
    </location>
</feature>
<comment type="subcellular location">
    <subcellularLocation>
        <location evidence="1">Membrane</location>
        <topology evidence="1">Multi-pass membrane protein</topology>
    </subcellularLocation>
</comment>
<feature type="transmembrane region" description="Helical" evidence="5">
    <location>
        <begin position="182"/>
        <end position="198"/>
    </location>
</feature>
<dbReference type="PANTHER" id="PTHR37422">
    <property type="entry name" value="TEICHURONIC ACID BIOSYNTHESIS PROTEIN TUAE"/>
    <property type="match status" value="1"/>
</dbReference>
<feature type="transmembrane region" description="Helical" evidence="5">
    <location>
        <begin position="93"/>
        <end position="113"/>
    </location>
</feature>
<feature type="transmembrane region" description="Helical" evidence="5">
    <location>
        <begin position="407"/>
        <end position="423"/>
    </location>
</feature>
<proteinExistence type="predicted"/>
<gene>
    <name evidence="7" type="ORF">KDM90_06045</name>
</gene>
<dbReference type="EMBL" id="JAGSPJ010000002">
    <property type="protein sequence ID" value="MBR7799554.1"/>
    <property type="molecule type" value="Genomic_DNA"/>
</dbReference>
<dbReference type="PANTHER" id="PTHR37422:SF13">
    <property type="entry name" value="LIPOPOLYSACCHARIDE BIOSYNTHESIS PROTEIN PA4999-RELATED"/>
    <property type="match status" value="1"/>
</dbReference>
<accession>A0A941DY26</accession>
<feature type="domain" description="O-antigen ligase-related" evidence="6">
    <location>
        <begin position="193"/>
        <end position="360"/>
    </location>
</feature>
<keyword evidence="8" id="KW-1185">Reference proteome</keyword>
<name>A0A941DY26_9BURK</name>
<evidence type="ECO:0000256" key="2">
    <source>
        <dbReference type="ARBA" id="ARBA00022692"/>
    </source>
</evidence>
<evidence type="ECO:0000259" key="6">
    <source>
        <dbReference type="Pfam" id="PF04932"/>
    </source>
</evidence>
<evidence type="ECO:0000313" key="7">
    <source>
        <dbReference type="EMBL" id="MBR7799554.1"/>
    </source>
</evidence>
<keyword evidence="2 5" id="KW-0812">Transmembrane</keyword>
<dbReference type="InterPro" id="IPR051533">
    <property type="entry name" value="WaaL-like"/>
</dbReference>
<dbReference type="AlphaFoldDB" id="A0A941DY26"/>
<dbReference type="GO" id="GO:0016020">
    <property type="term" value="C:membrane"/>
    <property type="evidence" value="ECO:0007669"/>
    <property type="project" value="UniProtKB-SubCell"/>
</dbReference>
<reference evidence="7" key="1">
    <citation type="submission" date="2021-04" db="EMBL/GenBank/DDBJ databases">
        <title>novel species isolated from subtropical streams in China.</title>
        <authorList>
            <person name="Lu H."/>
        </authorList>
    </citation>
    <scope>NUCLEOTIDE SEQUENCE</scope>
    <source>
        <strain evidence="7">FT137W</strain>
    </source>
</reference>
<feature type="transmembrane region" description="Helical" evidence="5">
    <location>
        <begin position="120"/>
        <end position="138"/>
    </location>
</feature>
<feature type="transmembrane region" description="Helical" evidence="5">
    <location>
        <begin position="345"/>
        <end position="370"/>
    </location>
</feature>
<feature type="transmembrane region" description="Helical" evidence="5">
    <location>
        <begin position="382"/>
        <end position="401"/>
    </location>
</feature>
<dbReference type="Proteomes" id="UP000678545">
    <property type="component" value="Unassembled WGS sequence"/>
</dbReference>
<evidence type="ECO:0000256" key="4">
    <source>
        <dbReference type="ARBA" id="ARBA00023136"/>
    </source>
</evidence>
<protein>
    <submittedName>
        <fullName evidence="7">O-antigen ligase family protein</fullName>
    </submittedName>
</protein>
<evidence type="ECO:0000256" key="3">
    <source>
        <dbReference type="ARBA" id="ARBA00022989"/>
    </source>
</evidence>
<sequence length="427" mass="48611">MHPIPNVQEPTWRQRLPAQILSYLPLTLFFQVGLMYAGLLTFLLAWCCSGEWSEKFARIKSSILLWPVVALSVISIVIGLIHPHPNGEFATAWLHYQTYWFLFPMLSVGSGNWQASAVRYFFIGAVIAASLFYLNSFGVLPDIKLFKSYVLYEGNKSILLGLLLAIAAGWMLHEWRVHQNFKLLRFLSFAYVVIALVLCTKSRTASLLFVLLSGLLVFRNFSFRWWQLLAIGGLFLVAIFFISRVAQMPAPVTCLAKEMQDVYRMRGVQVLINRGICTVHQVRDFGQTQQVSEDGMRLELYLNTWQMVSESPWLGHGIGNWLPMYQQKALGKISEKMTTPHNDYLLYWFELGLGGLLALLGIWLMQLRIARQMMHGEHRQRAMLLSMLSIGMMFAACFNAILRDGVFAFAMLILLAIPLAGVGKDIR</sequence>
<keyword evidence="3 5" id="KW-1133">Transmembrane helix</keyword>
<organism evidence="7 8">
    <name type="scientific">Undibacterium fentianense</name>
    <dbReference type="NCBI Taxonomy" id="2828728"/>
    <lineage>
        <taxon>Bacteria</taxon>
        <taxon>Pseudomonadati</taxon>
        <taxon>Pseudomonadota</taxon>
        <taxon>Betaproteobacteria</taxon>
        <taxon>Burkholderiales</taxon>
        <taxon>Oxalobacteraceae</taxon>
        <taxon>Undibacterium</taxon>
    </lineage>
</organism>
<evidence type="ECO:0000256" key="1">
    <source>
        <dbReference type="ARBA" id="ARBA00004141"/>
    </source>
</evidence>
<dbReference type="Pfam" id="PF04932">
    <property type="entry name" value="Wzy_C"/>
    <property type="match status" value="1"/>
</dbReference>
<dbReference type="GO" id="GO:0016874">
    <property type="term" value="F:ligase activity"/>
    <property type="evidence" value="ECO:0007669"/>
    <property type="project" value="UniProtKB-KW"/>
</dbReference>
<dbReference type="RefSeq" id="WP_212674700.1">
    <property type="nucleotide sequence ID" value="NZ_JAGSPJ010000002.1"/>
</dbReference>
<keyword evidence="7" id="KW-0436">Ligase</keyword>
<feature type="transmembrane region" description="Helical" evidence="5">
    <location>
        <begin position="158"/>
        <end position="175"/>
    </location>
</feature>
<keyword evidence="4 5" id="KW-0472">Membrane</keyword>